<evidence type="ECO:0000256" key="2">
    <source>
        <dbReference type="ARBA" id="ARBA00022980"/>
    </source>
</evidence>
<evidence type="ECO:0000313" key="7">
    <source>
        <dbReference type="Proteomes" id="UP000176755"/>
    </source>
</evidence>
<evidence type="ECO:0000256" key="5">
    <source>
        <dbReference type="HAMAP-Rule" id="MF_00362"/>
    </source>
</evidence>
<proteinExistence type="inferred from homology"/>
<organism evidence="6 7">
    <name type="scientific">Candidatus Nealsonbacteria bacterium RBG_13_42_11</name>
    <dbReference type="NCBI Taxonomy" id="1801663"/>
    <lineage>
        <taxon>Bacteria</taxon>
        <taxon>Candidatus Nealsoniibacteriota</taxon>
    </lineage>
</organism>
<keyword evidence="2 5" id="KW-0689">Ribosomal protein</keyword>
<keyword evidence="3 5" id="KW-0687">Ribonucleoprotein</keyword>
<comment type="caution">
    <text evidence="6">The sequence shown here is derived from an EMBL/GenBank/DDBJ whole genome shotgun (WGS) entry which is preliminary data.</text>
</comment>
<dbReference type="InterPro" id="IPR047865">
    <property type="entry name" value="Ribosomal_uL10_bac_type"/>
</dbReference>
<dbReference type="Gene3D" id="3.30.70.1730">
    <property type="match status" value="1"/>
</dbReference>
<dbReference type="GO" id="GO:0005840">
    <property type="term" value="C:ribosome"/>
    <property type="evidence" value="ECO:0007669"/>
    <property type="project" value="UniProtKB-KW"/>
</dbReference>
<dbReference type="Pfam" id="PF00466">
    <property type="entry name" value="Ribosomal_L10"/>
    <property type="match status" value="1"/>
</dbReference>
<dbReference type="GO" id="GO:0006412">
    <property type="term" value="P:translation"/>
    <property type="evidence" value="ECO:0007669"/>
    <property type="project" value="UniProtKB-UniRule"/>
</dbReference>
<dbReference type="PANTHER" id="PTHR11560">
    <property type="entry name" value="39S RIBOSOMAL PROTEIN L10, MITOCHONDRIAL"/>
    <property type="match status" value="1"/>
</dbReference>
<evidence type="ECO:0000256" key="3">
    <source>
        <dbReference type="ARBA" id="ARBA00023274"/>
    </source>
</evidence>
<dbReference type="GO" id="GO:0070180">
    <property type="term" value="F:large ribosomal subunit rRNA binding"/>
    <property type="evidence" value="ECO:0007669"/>
    <property type="project" value="UniProtKB-UniRule"/>
</dbReference>
<dbReference type="InterPro" id="IPR043141">
    <property type="entry name" value="Ribosomal_uL10-like_sf"/>
</dbReference>
<dbReference type="AlphaFoldDB" id="A0A1G2DYB5"/>
<comment type="similarity">
    <text evidence="1 5">Belongs to the universal ribosomal protein uL10 family.</text>
</comment>
<protein>
    <recommendedName>
        <fullName evidence="4 5">Large ribosomal subunit protein uL10</fullName>
    </recommendedName>
</protein>
<evidence type="ECO:0000256" key="1">
    <source>
        <dbReference type="ARBA" id="ARBA00008889"/>
    </source>
</evidence>
<evidence type="ECO:0000256" key="4">
    <source>
        <dbReference type="ARBA" id="ARBA00035202"/>
    </source>
</evidence>
<dbReference type="Proteomes" id="UP000176755">
    <property type="component" value="Unassembled WGS sequence"/>
</dbReference>
<dbReference type="NCBIfam" id="NF000955">
    <property type="entry name" value="PRK00099.1-1"/>
    <property type="match status" value="1"/>
</dbReference>
<dbReference type="Gene3D" id="6.10.250.290">
    <property type="match status" value="1"/>
</dbReference>
<comment type="function">
    <text evidence="5">Forms part of the ribosomal stalk, playing a central role in the interaction of the ribosome with GTP-bound translation factors.</text>
</comment>
<dbReference type="STRING" id="1801663.A2175_01055"/>
<accession>A0A1G2DYB5</accession>
<dbReference type="SUPFAM" id="SSF160369">
    <property type="entry name" value="Ribosomal protein L10-like"/>
    <property type="match status" value="1"/>
</dbReference>
<keyword evidence="5" id="KW-0699">rRNA-binding</keyword>
<dbReference type="InterPro" id="IPR022973">
    <property type="entry name" value="Ribosomal_uL10_bac"/>
</dbReference>
<keyword evidence="5" id="KW-0694">RNA-binding</keyword>
<dbReference type="GO" id="GO:1990904">
    <property type="term" value="C:ribonucleoprotein complex"/>
    <property type="evidence" value="ECO:0007669"/>
    <property type="project" value="UniProtKB-KW"/>
</dbReference>
<comment type="subunit">
    <text evidence="5">Part of the ribosomal stalk of the 50S ribosomal subunit. The N-terminus interacts with L11 and the large rRNA to form the base of the stalk. The C-terminus forms an elongated spine to which L12 dimers bind in a sequential fashion forming a multimeric L10(L12)X complex.</text>
</comment>
<dbReference type="CDD" id="cd05797">
    <property type="entry name" value="Ribosomal_L10"/>
    <property type="match status" value="1"/>
</dbReference>
<evidence type="ECO:0000313" key="6">
    <source>
        <dbReference type="EMBL" id="OGZ18523.1"/>
    </source>
</evidence>
<dbReference type="EMBL" id="MHLY01000014">
    <property type="protein sequence ID" value="OGZ18523.1"/>
    <property type="molecule type" value="Genomic_DNA"/>
</dbReference>
<sequence length="170" mass="19105">MALTKVQKQKIVEDLKEKIAKQKAIILVGITGMKVKEIFELRKQLKKINANIQVVKKTLAQIVLKEKKLEFDKKQFKTELALVFGFGDEIAPAKTIYQFSQGNENLKILGGFLENKLKTAEDMLLLAQLPSREELLARMVWTVASPISGLVNVLQGNIKGLIYALNAIKK</sequence>
<name>A0A1G2DYB5_9BACT</name>
<dbReference type="InterPro" id="IPR001790">
    <property type="entry name" value="Ribosomal_uL10"/>
</dbReference>
<reference evidence="6 7" key="1">
    <citation type="journal article" date="2016" name="Nat. Commun.">
        <title>Thousands of microbial genomes shed light on interconnected biogeochemical processes in an aquifer system.</title>
        <authorList>
            <person name="Anantharaman K."/>
            <person name="Brown C.T."/>
            <person name="Hug L.A."/>
            <person name="Sharon I."/>
            <person name="Castelle C.J."/>
            <person name="Probst A.J."/>
            <person name="Thomas B.C."/>
            <person name="Singh A."/>
            <person name="Wilkins M.J."/>
            <person name="Karaoz U."/>
            <person name="Brodie E.L."/>
            <person name="Williams K.H."/>
            <person name="Hubbard S.S."/>
            <person name="Banfield J.F."/>
        </authorList>
    </citation>
    <scope>NUCLEOTIDE SEQUENCE [LARGE SCALE GENOMIC DNA]</scope>
</reference>
<gene>
    <name evidence="5" type="primary">rplJ</name>
    <name evidence="6" type="ORF">A2175_01055</name>
</gene>
<dbReference type="HAMAP" id="MF_00362">
    <property type="entry name" value="Ribosomal_uL10"/>
    <property type="match status" value="1"/>
</dbReference>